<sequence length="257" mass="29262">MAVRETEAIVIRVRKWGESNLIVTFYGRSCGKITAIAWRARKQGSPFNINLELFTYLHLTYYDKEPPRELGIINQTSVIKPFYELRGNILKLSVASYLTELVDMGVKGKERNESLFELLLATLHSLQNGCDPELLISFFELHLLGILGYRLRLNTCTSCQKEFIPDYSNTRKRLEIDLDCGGISCTSCLKNNGAPISYGIIAVMRYLERTEIGRVGNLRISQAMREELRKAMSFYVFHLLGKKPKSADILKKAIQNA</sequence>
<dbReference type="EMBL" id="NDHY01000001">
    <property type="protein sequence ID" value="RII00995.1"/>
    <property type="molecule type" value="Genomic_DNA"/>
</dbReference>
<organism evidence="9 10">
    <name type="scientific">candidate division NPL-UPA2 bacterium Unc8</name>
    <dbReference type="NCBI Taxonomy" id="1980939"/>
    <lineage>
        <taxon>Bacteria</taxon>
    </lineage>
</organism>
<dbReference type="AlphaFoldDB" id="A0A399FX61"/>
<comment type="similarity">
    <text evidence="1 7">Belongs to the RecO family.</text>
</comment>
<protein>
    <recommendedName>
        <fullName evidence="2 7">DNA repair protein RecO</fullName>
    </recommendedName>
    <alternativeName>
        <fullName evidence="6 7">Recombination protein O</fullName>
    </alternativeName>
</protein>
<dbReference type="PANTHER" id="PTHR33991">
    <property type="entry name" value="DNA REPAIR PROTEIN RECO"/>
    <property type="match status" value="1"/>
</dbReference>
<proteinExistence type="inferred from homology"/>
<dbReference type="Pfam" id="PF11967">
    <property type="entry name" value="RecO_N"/>
    <property type="match status" value="1"/>
</dbReference>
<name>A0A399FX61_UNCN2</name>
<evidence type="ECO:0000256" key="7">
    <source>
        <dbReference type="HAMAP-Rule" id="MF_00201"/>
    </source>
</evidence>
<evidence type="ECO:0000313" key="10">
    <source>
        <dbReference type="Proteomes" id="UP000266287"/>
    </source>
</evidence>
<dbReference type="Gene3D" id="1.20.1440.120">
    <property type="entry name" value="Recombination protein O, C-terminal domain"/>
    <property type="match status" value="1"/>
</dbReference>
<dbReference type="HAMAP" id="MF_00201">
    <property type="entry name" value="RecO"/>
    <property type="match status" value="1"/>
</dbReference>
<dbReference type="SUPFAM" id="SSF50249">
    <property type="entry name" value="Nucleic acid-binding proteins"/>
    <property type="match status" value="1"/>
</dbReference>
<accession>A0A399FX61</accession>
<dbReference type="Proteomes" id="UP000266287">
    <property type="component" value="Unassembled WGS sequence"/>
</dbReference>
<dbReference type="InterPro" id="IPR012340">
    <property type="entry name" value="NA-bd_OB-fold"/>
</dbReference>
<reference evidence="9 10" key="1">
    <citation type="submission" date="2018-08" db="EMBL/GenBank/DDBJ databases">
        <title>Draft genome of candidate division NPL-UPA2 bacterium Unc8 that adapted to ultra-basic serpentinizing groundwater.</title>
        <authorList>
            <person name="Ishii S."/>
            <person name="Suzuki S."/>
            <person name="Nealson K.H."/>
        </authorList>
    </citation>
    <scope>NUCLEOTIDE SEQUENCE [LARGE SCALE GENOMIC DNA]</scope>
    <source>
        <strain evidence="9">Unc8</strain>
    </source>
</reference>
<dbReference type="Gene3D" id="2.40.50.140">
    <property type="entry name" value="Nucleic acid-binding proteins"/>
    <property type="match status" value="1"/>
</dbReference>
<dbReference type="InterPro" id="IPR042242">
    <property type="entry name" value="RecO_C"/>
</dbReference>
<dbReference type="GO" id="GO:0006302">
    <property type="term" value="P:double-strand break repair"/>
    <property type="evidence" value="ECO:0007669"/>
    <property type="project" value="TreeGrafter"/>
</dbReference>
<dbReference type="InterPro" id="IPR003717">
    <property type="entry name" value="RecO"/>
</dbReference>
<dbReference type="GO" id="GO:0043590">
    <property type="term" value="C:bacterial nucleoid"/>
    <property type="evidence" value="ECO:0007669"/>
    <property type="project" value="TreeGrafter"/>
</dbReference>
<gene>
    <name evidence="7 9" type="primary">recO</name>
    <name evidence="9" type="ORF">B9J77_00175</name>
</gene>
<evidence type="ECO:0000256" key="5">
    <source>
        <dbReference type="ARBA" id="ARBA00023204"/>
    </source>
</evidence>
<dbReference type="InterPro" id="IPR037278">
    <property type="entry name" value="ARFGAP/RecO"/>
</dbReference>
<evidence type="ECO:0000259" key="8">
    <source>
        <dbReference type="Pfam" id="PF11967"/>
    </source>
</evidence>
<keyword evidence="5 7" id="KW-0234">DNA repair</keyword>
<dbReference type="SUPFAM" id="SSF57863">
    <property type="entry name" value="ArfGap/RecO-like zinc finger"/>
    <property type="match status" value="1"/>
</dbReference>
<comment type="function">
    <text evidence="7">Involved in DNA repair and RecF pathway recombination.</text>
</comment>
<dbReference type="GO" id="GO:0006310">
    <property type="term" value="P:DNA recombination"/>
    <property type="evidence" value="ECO:0007669"/>
    <property type="project" value="UniProtKB-UniRule"/>
</dbReference>
<keyword evidence="4 7" id="KW-0233">DNA recombination</keyword>
<evidence type="ECO:0000256" key="4">
    <source>
        <dbReference type="ARBA" id="ARBA00023172"/>
    </source>
</evidence>
<evidence type="ECO:0000256" key="2">
    <source>
        <dbReference type="ARBA" id="ARBA00021310"/>
    </source>
</evidence>
<dbReference type="PANTHER" id="PTHR33991:SF1">
    <property type="entry name" value="DNA REPAIR PROTEIN RECO"/>
    <property type="match status" value="1"/>
</dbReference>
<evidence type="ECO:0000256" key="1">
    <source>
        <dbReference type="ARBA" id="ARBA00007452"/>
    </source>
</evidence>
<evidence type="ECO:0000256" key="3">
    <source>
        <dbReference type="ARBA" id="ARBA00022763"/>
    </source>
</evidence>
<evidence type="ECO:0000256" key="6">
    <source>
        <dbReference type="ARBA" id="ARBA00033409"/>
    </source>
</evidence>
<keyword evidence="3 7" id="KW-0227">DNA damage</keyword>
<feature type="domain" description="DNA replication/recombination mediator RecO N-terminal" evidence="8">
    <location>
        <begin position="1"/>
        <end position="82"/>
    </location>
</feature>
<dbReference type="NCBIfam" id="TIGR00613">
    <property type="entry name" value="reco"/>
    <property type="match status" value="1"/>
</dbReference>
<comment type="caution">
    <text evidence="9">The sequence shown here is derived from an EMBL/GenBank/DDBJ whole genome shotgun (WGS) entry which is preliminary data.</text>
</comment>
<dbReference type="InterPro" id="IPR022572">
    <property type="entry name" value="DNA_rep/recomb_RecO_N"/>
</dbReference>
<evidence type="ECO:0000313" key="9">
    <source>
        <dbReference type="EMBL" id="RII00995.1"/>
    </source>
</evidence>
<dbReference type="Pfam" id="PF02565">
    <property type="entry name" value="RecO_C"/>
    <property type="match status" value="1"/>
</dbReference>